<feature type="region of interest" description="Disordered" evidence="1">
    <location>
        <begin position="233"/>
        <end position="294"/>
    </location>
</feature>
<evidence type="ECO:0000313" key="3">
    <source>
        <dbReference type="EMBL" id="AXK44752.1"/>
    </source>
</evidence>
<dbReference type="EMBL" id="CP031356">
    <property type="protein sequence ID" value="AXK44752.1"/>
    <property type="molecule type" value="Genomic_DNA"/>
</dbReference>
<dbReference type="EMBL" id="QSWH01000003">
    <property type="protein sequence ID" value="RRR23364.1"/>
    <property type="molecule type" value="Genomic_DNA"/>
</dbReference>
<dbReference type="Proteomes" id="UP000282185">
    <property type="component" value="Unassembled WGS sequence"/>
</dbReference>
<evidence type="ECO:0000313" key="5">
    <source>
        <dbReference type="Proteomes" id="UP000254236"/>
    </source>
</evidence>
<sequence>MNLEIPDADRLDIAEALQRAERYTAEARQQDGLGRRPSAWAAVLSFMMIPLGVVTAVVFAMTTFGQEQLTPLGQRFGVWAPIEVILLAPTALIPAILLWIAAEHWKGRTHGRAALRTAAGDELLHSSGIPQHFPWHGVLGSWDLLRRAAENLLIGYCAVLILAFFIARDSGQQFRDSPMVLIALYAVPVFVVFLVARARTAAWARRREVMEALLYRHPDDVEAATRAAQRWADDEDEDDLYGADLHPGDSEDSRRFAEDHSTLQTGEPNTTQWRSGFSPTDSPMDAADSLQRDR</sequence>
<evidence type="ECO:0000256" key="1">
    <source>
        <dbReference type="SAM" id="MobiDB-lite"/>
    </source>
</evidence>
<proteinExistence type="predicted"/>
<evidence type="ECO:0000313" key="4">
    <source>
        <dbReference type="EMBL" id="RRR23364.1"/>
    </source>
</evidence>
<dbReference type="AlphaFoldDB" id="A0A345YLF0"/>
<keyword evidence="5" id="KW-1185">Reference proteome</keyword>
<keyword evidence="2" id="KW-1133">Transmembrane helix</keyword>
<feature type="transmembrane region" description="Helical" evidence="2">
    <location>
        <begin position="38"/>
        <end position="64"/>
    </location>
</feature>
<organism evidence="4 6">
    <name type="scientific">Brachybacterium saurashtrense</name>
    <dbReference type="NCBI Taxonomy" id="556288"/>
    <lineage>
        <taxon>Bacteria</taxon>
        <taxon>Bacillati</taxon>
        <taxon>Actinomycetota</taxon>
        <taxon>Actinomycetes</taxon>
        <taxon>Micrococcales</taxon>
        <taxon>Dermabacteraceae</taxon>
        <taxon>Brachybacterium</taxon>
    </lineage>
</organism>
<reference evidence="3 5" key="1">
    <citation type="submission" date="2018-07" db="EMBL/GenBank/DDBJ databases">
        <title>Brachybacterium saurashtrense DSM 23186 genome sequence.</title>
        <authorList>
            <person name="Guo L."/>
        </authorList>
    </citation>
    <scope>NUCLEOTIDE SEQUENCE [LARGE SCALE GENOMIC DNA]</scope>
    <source>
        <strain evidence="3 5">DSM 23186</strain>
    </source>
</reference>
<accession>A0A345YLF0</accession>
<keyword evidence="2" id="KW-0472">Membrane</keyword>
<name>A0A345YLF0_9MICO</name>
<gene>
    <name evidence="3" type="ORF">DWV08_03320</name>
    <name evidence="4" type="ORF">DXU92_08455</name>
</gene>
<feature type="compositionally biased region" description="Polar residues" evidence="1">
    <location>
        <begin position="262"/>
        <end position="281"/>
    </location>
</feature>
<evidence type="ECO:0000256" key="2">
    <source>
        <dbReference type="SAM" id="Phobius"/>
    </source>
</evidence>
<feature type="transmembrane region" description="Helical" evidence="2">
    <location>
        <begin position="179"/>
        <end position="198"/>
    </location>
</feature>
<protein>
    <submittedName>
        <fullName evidence="4">Uncharacterized protein</fullName>
    </submittedName>
</protein>
<dbReference type="KEGG" id="bsau:DWV08_03320"/>
<reference evidence="4 6" key="2">
    <citation type="submission" date="2018-08" db="EMBL/GenBank/DDBJ databases">
        <title>Brachybacterium saurashtrense DSM 23186.</title>
        <authorList>
            <person name="Li Y."/>
        </authorList>
    </citation>
    <scope>NUCLEOTIDE SEQUENCE [LARGE SCALE GENOMIC DNA]</scope>
    <source>
        <strain evidence="4 6">DSM 23186</strain>
    </source>
</reference>
<evidence type="ECO:0000313" key="6">
    <source>
        <dbReference type="Proteomes" id="UP000282185"/>
    </source>
</evidence>
<feature type="transmembrane region" description="Helical" evidence="2">
    <location>
        <begin position="148"/>
        <end position="167"/>
    </location>
</feature>
<dbReference type="Proteomes" id="UP000254236">
    <property type="component" value="Chromosome"/>
</dbReference>
<keyword evidence="2" id="KW-0812">Transmembrane</keyword>
<feature type="transmembrane region" description="Helical" evidence="2">
    <location>
        <begin position="76"/>
        <end position="102"/>
    </location>
</feature>
<feature type="compositionally biased region" description="Basic and acidic residues" evidence="1">
    <location>
        <begin position="246"/>
        <end position="261"/>
    </location>
</feature>